<evidence type="ECO:0000313" key="5">
    <source>
        <dbReference type="Proteomes" id="UP001499930"/>
    </source>
</evidence>
<dbReference type="InterPro" id="IPR050493">
    <property type="entry name" value="FAD-dep_Monooxygenase_BioMet"/>
</dbReference>
<gene>
    <name evidence="4" type="ORF">GCM10017559_39200</name>
</gene>
<dbReference type="Pfam" id="PF01494">
    <property type="entry name" value="FAD_binding_3"/>
    <property type="match status" value="1"/>
</dbReference>
<feature type="domain" description="FAD-binding" evidence="3">
    <location>
        <begin position="5"/>
        <end position="331"/>
    </location>
</feature>
<evidence type="ECO:0000256" key="2">
    <source>
        <dbReference type="ARBA" id="ARBA00023033"/>
    </source>
</evidence>
<dbReference type="PANTHER" id="PTHR13789:SF309">
    <property type="entry name" value="PUTATIVE (AFU_ORTHOLOGUE AFUA_6G14510)-RELATED"/>
    <property type="match status" value="1"/>
</dbReference>
<dbReference type="SUPFAM" id="SSF51905">
    <property type="entry name" value="FAD/NAD(P)-binding domain"/>
    <property type="match status" value="1"/>
</dbReference>
<evidence type="ECO:0000313" key="4">
    <source>
        <dbReference type="EMBL" id="GAA3012428.1"/>
    </source>
</evidence>
<dbReference type="GO" id="GO:0004497">
    <property type="term" value="F:monooxygenase activity"/>
    <property type="evidence" value="ECO:0007669"/>
    <property type="project" value="UniProtKB-KW"/>
</dbReference>
<keyword evidence="1" id="KW-0560">Oxidoreductase</keyword>
<organism evidence="4 5">
    <name type="scientific">Streptosporangium longisporum</name>
    <dbReference type="NCBI Taxonomy" id="46187"/>
    <lineage>
        <taxon>Bacteria</taxon>
        <taxon>Bacillati</taxon>
        <taxon>Actinomycetota</taxon>
        <taxon>Actinomycetes</taxon>
        <taxon>Streptosporangiales</taxon>
        <taxon>Streptosporangiaceae</taxon>
        <taxon>Streptosporangium</taxon>
    </lineage>
</organism>
<dbReference type="RefSeq" id="WP_344897104.1">
    <property type="nucleotide sequence ID" value="NZ_BAAAWD010000010.1"/>
</dbReference>
<comment type="caution">
    <text evidence="4">The sequence shown here is derived from an EMBL/GenBank/DDBJ whole genome shotgun (WGS) entry which is preliminary data.</text>
</comment>
<dbReference type="PRINTS" id="PR00420">
    <property type="entry name" value="RNGMNOXGNASE"/>
</dbReference>
<keyword evidence="2 4" id="KW-0503">Monooxygenase</keyword>
<name>A0ABP6KKY3_9ACTN</name>
<proteinExistence type="predicted"/>
<dbReference type="Proteomes" id="UP001499930">
    <property type="component" value="Unassembled WGS sequence"/>
</dbReference>
<protein>
    <submittedName>
        <fullName evidence="4">FAD-dependent monooxygenase</fullName>
    </submittedName>
</protein>
<dbReference type="PANTHER" id="PTHR13789">
    <property type="entry name" value="MONOOXYGENASE"/>
    <property type="match status" value="1"/>
</dbReference>
<evidence type="ECO:0000256" key="1">
    <source>
        <dbReference type="ARBA" id="ARBA00023002"/>
    </source>
</evidence>
<dbReference type="EMBL" id="BAAAWD010000010">
    <property type="protein sequence ID" value="GAA3012428.1"/>
    <property type="molecule type" value="Genomic_DNA"/>
</dbReference>
<reference evidence="5" key="1">
    <citation type="journal article" date="2019" name="Int. J. Syst. Evol. Microbiol.">
        <title>The Global Catalogue of Microorganisms (GCM) 10K type strain sequencing project: providing services to taxonomists for standard genome sequencing and annotation.</title>
        <authorList>
            <consortium name="The Broad Institute Genomics Platform"/>
            <consortium name="The Broad Institute Genome Sequencing Center for Infectious Disease"/>
            <person name="Wu L."/>
            <person name="Ma J."/>
        </authorList>
    </citation>
    <scope>NUCLEOTIDE SEQUENCE [LARGE SCALE GENOMIC DNA]</scope>
    <source>
        <strain evidence="5">JCM 3106</strain>
    </source>
</reference>
<dbReference type="InterPro" id="IPR002938">
    <property type="entry name" value="FAD-bd"/>
</dbReference>
<accession>A0ABP6KKY3</accession>
<evidence type="ECO:0000259" key="3">
    <source>
        <dbReference type="Pfam" id="PF01494"/>
    </source>
</evidence>
<dbReference type="Gene3D" id="3.50.50.60">
    <property type="entry name" value="FAD/NAD(P)-binding domain"/>
    <property type="match status" value="1"/>
</dbReference>
<keyword evidence="5" id="KW-1185">Reference proteome</keyword>
<sequence length="382" mass="40571">MTGNAVVVGGGIGGLAAAIGLRRIGWTATVLERSCELGEIGAGMSQSPNALRALAELGVADAARAAGVPFPGIFNLRVPSGGHIARALPGTTGPLLGFHRADLHRVLLDAVPAGWVRTGAQVSAVRQDGDEVVVGWGAEELRADLAVAADGVHSTVRRLLWPEARDPRFWGNTVWRGIAHADGVDAAMTLGRGRYFLAMPVGRGRVYWALGARADRPGVRYDDELAEVRRRVQGWHDPIPRLLEATAPEAVLHHDITDLDPLSGYVRGRVVLLGDAAHAMHPDMAQGAAQSLEDAVVLAAALAESGDDIPAALARYDERRRPRTQTIVRQARAKGLGSTSGNAVGYHLRTTALRLVPSSRWPALAAKALAPVWDWTPPPLPR</sequence>
<dbReference type="InterPro" id="IPR036188">
    <property type="entry name" value="FAD/NAD-bd_sf"/>
</dbReference>